<evidence type="ECO:0000313" key="2">
    <source>
        <dbReference type="EMBL" id="CAL1613107.1"/>
    </source>
</evidence>
<feature type="compositionally biased region" description="Basic residues" evidence="1">
    <location>
        <begin position="377"/>
        <end position="393"/>
    </location>
</feature>
<feature type="compositionally biased region" description="Basic and acidic residues" evidence="1">
    <location>
        <begin position="508"/>
        <end position="517"/>
    </location>
</feature>
<feature type="region of interest" description="Disordered" evidence="1">
    <location>
        <begin position="364"/>
        <end position="398"/>
    </location>
</feature>
<dbReference type="AlphaFoldDB" id="A0AAV2MI52"/>
<evidence type="ECO:0000313" key="3">
    <source>
        <dbReference type="Proteomes" id="UP001497482"/>
    </source>
</evidence>
<reference evidence="2 3" key="1">
    <citation type="submission" date="2024-04" db="EMBL/GenBank/DDBJ databases">
        <authorList>
            <person name="Waldvogel A.-M."/>
            <person name="Schoenle A."/>
        </authorList>
    </citation>
    <scope>NUCLEOTIDE SEQUENCE [LARGE SCALE GENOMIC DNA]</scope>
</reference>
<evidence type="ECO:0000256" key="1">
    <source>
        <dbReference type="SAM" id="MobiDB-lite"/>
    </source>
</evidence>
<name>A0AAV2MI52_KNICA</name>
<feature type="region of interest" description="Disordered" evidence="1">
    <location>
        <begin position="436"/>
        <end position="459"/>
    </location>
</feature>
<dbReference type="Proteomes" id="UP001497482">
    <property type="component" value="Chromosome 8"/>
</dbReference>
<feature type="region of interest" description="Disordered" evidence="1">
    <location>
        <begin position="292"/>
        <end position="329"/>
    </location>
</feature>
<dbReference type="EMBL" id="OZ035830">
    <property type="protein sequence ID" value="CAL1613107.1"/>
    <property type="molecule type" value="Genomic_DNA"/>
</dbReference>
<dbReference type="InterPro" id="IPR036514">
    <property type="entry name" value="SGNH_hydro_sf"/>
</dbReference>
<keyword evidence="3" id="KW-1185">Reference proteome</keyword>
<gene>
    <name evidence="2" type="ORF">KC01_LOCUS39370</name>
</gene>
<dbReference type="Gene3D" id="3.40.50.1110">
    <property type="entry name" value="SGNH hydrolase"/>
    <property type="match status" value="1"/>
</dbReference>
<dbReference type="SUPFAM" id="SSF52266">
    <property type="entry name" value="SGNH hydrolase"/>
    <property type="match status" value="1"/>
</dbReference>
<feature type="compositionally biased region" description="Basic and acidic residues" evidence="1">
    <location>
        <begin position="438"/>
        <end position="450"/>
    </location>
</feature>
<feature type="compositionally biased region" description="Pro residues" evidence="1">
    <location>
        <begin position="294"/>
        <end position="303"/>
    </location>
</feature>
<evidence type="ECO:0008006" key="4">
    <source>
        <dbReference type="Google" id="ProtNLM"/>
    </source>
</evidence>
<protein>
    <recommendedName>
        <fullName evidence="4">SGNH hydrolase-type esterase domain-containing protein</fullName>
    </recommendedName>
</protein>
<accession>A0AAV2MI52</accession>
<proteinExistence type="predicted"/>
<organism evidence="2 3">
    <name type="scientific">Knipowitschia caucasica</name>
    <name type="common">Caucasian dwarf goby</name>
    <name type="synonym">Pomatoschistus caucasicus</name>
    <dbReference type="NCBI Taxonomy" id="637954"/>
    <lineage>
        <taxon>Eukaryota</taxon>
        <taxon>Metazoa</taxon>
        <taxon>Chordata</taxon>
        <taxon>Craniata</taxon>
        <taxon>Vertebrata</taxon>
        <taxon>Euteleostomi</taxon>
        <taxon>Actinopterygii</taxon>
        <taxon>Neopterygii</taxon>
        <taxon>Teleostei</taxon>
        <taxon>Neoteleostei</taxon>
        <taxon>Acanthomorphata</taxon>
        <taxon>Gobiaria</taxon>
        <taxon>Gobiiformes</taxon>
        <taxon>Gobioidei</taxon>
        <taxon>Gobiidae</taxon>
        <taxon>Gobiinae</taxon>
        <taxon>Knipowitschia</taxon>
    </lineage>
</organism>
<feature type="region of interest" description="Disordered" evidence="1">
    <location>
        <begin position="497"/>
        <end position="520"/>
    </location>
</feature>
<sequence length="549" mass="61704">MPRKPGWKRSEATARRWEHKLDLSWRGVDELASSGLAVQVPRHEQCPEPTTRLGLGSRHSVKKQNWPTSSYVDKPCKWVVPPVFPDKKFAFVLGNSHLRAIVDGFVPMPEDGFSFGFCSIPGGSARDICKELSSQMACEDPPLQREPDVVCLLAPCNNLTASKTVTEAASEFARLLDVVCSRWQEVCVLDFPPRLTVEVELQQALREEYRRVAARREIRYFPVAEHFRMDKLRLWCWDGVHLSDNHGMGVYANLLQQACYQQLEGKVPTVVVPPSPSKPYTWRYKPRVVVAGPEPSPRPPPPEWTVIGQGRERNQPRASTHTQRFPRGPRLVQPVRNAPILPLSPTMFSEANMLKVEKVYPSCLDSTSSTEETPPPRSRKPAARQRRHRRPRVARAAAGEVTYSSLLTEQPGIEKQTPVEVRLRPSFPRFLYSGRRAMGRERAETRERSRSPHPPPLADEIEWPRLIASESPMAVTSQSPVMTTPEILEENVSMAISPAVSRSRRSQRRAETAKLETGRPGSAVCSLALMDVEVVVCGHAANRGLEPLV</sequence>